<evidence type="ECO:0000256" key="1">
    <source>
        <dbReference type="ARBA" id="ARBA00004613"/>
    </source>
</evidence>
<dbReference type="InterPro" id="IPR045797">
    <property type="entry name" value="EVA_Class_A"/>
</dbReference>
<reference evidence="9" key="1">
    <citation type="submission" date="2012-12" db="EMBL/GenBank/DDBJ databases">
        <title>Identification and characterization of a phenylalanine ammonia-lyase gene family in Isatis indigotica Fort.</title>
        <authorList>
            <person name="Liu Q."/>
            <person name="Chen J."/>
            <person name="Zhou X."/>
            <person name="Di P."/>
            <person name="Xiao Y."/>
            <person name="Xuan H."/>
            <person name="Zhang L."/>
            <person name="Chen W."/>
        </authorList>
    </citation>
    <scope>NUCLEOTIDE SEQUENCE</scope>
    <source>
        <tissue evidence="9">Salivary gland</tissue>
    </source>
</reference>
<feature type="signal peptide" evidence="8">
    <location>
        <begin position="1"/>
        <end position="21"/>
    </location>
</feature>
<evidence type="ECO:0000256" key="7">
    <source>
        <dbReference type="SAM" id="MobiDB-lite"/>
    </source>
</evidence>
<dbReference type="AlphaFoldDB" id="A0A0K8R9I3"/>
<name>A0A0K8R9I3_IXORI</name>
<keyword evidence="3 6" id="KW-0732">Signal</keyword>
<evidence type="ECO:0000256" key="4">
    <source>
        <dbReference type="ARBA" id="ARBA00023157"/>
    </source>
</evidence>
<comment type="function">
    <text evidence="6">Salivary chemokine-binding protein which binds to host chemokines.</text>
</comment>
<evidence type="ECO:0000256" key="2">
    <source>
        <dbReference type="ARBA" id="ARBA00022525"/>
    </source>
</evidence>
<keyword evidence="4 6" id="KW-1015">Disulfide bond</keyword>
<keyword evidence="5 6" id="KW-0325">Glycoprotein</keyword>
<evidence type="ECO:0000313" key="9">
    <source>
        <dbReference type="EMBL" id="JAA67827.1"/>
    </source>
</evidence>
<comment type="subcellular location">
    <subcellularLocation>
        <location evidence="1 6">Secreted</location>
    </subcellularLocation>
</comment>
<keyword evidence="2 6" id="KW-0964">Secreted</keyword>
<evidence type="ECO:0000256" key="6">
    <source>
        <dbReference type="RuleBase" id="RU369006"/>
    </source>
</evidence>
<evidence type="ECO:0000256" key="8">
    <source>
        <dbReference type="SAM" id="SignalP"/>
    </source>
</evidence>
<dbReference type="GO" id="GO:0005576">
    <property type="term" value="C:extracellular region"/>
    <property type="evidence" value="ECO:0007669"/>
    <property type="project" value="UniProtKB-SubCell"/>
</dbReference>
<feature type="region of interest" description="Disordered" evidence="7">
    <location>
        <begin position="24"/>
        <end position="47"/>
    </location>
</feature>
<feature type="region of interest" description="Disordered" evidence="7">
    <location>
        <begin position="136"/>
        <end position="163"/>
    </location>
</feature>
<accession>A0A0K8R9I3</accession>
<dbReference type="GO" id="GO:0019957">
    <property type="term" value="F:C-C chemokine binding"/>
    <property type="evidence" value="ECO:0007669"/>
    <property type="project" value="InterPro"/>
</dbReference>
<evidence type="ECO:0000256" key="3">
    <source>
        <dbReference type="ARBA" id="ARBA00022729"/>
    </source>
</evidence>
<dbReference type="EMBL" id="GADI01005981">
    <property type="protein sequence ID" value="JAA67827.1"/>
    <property type="molecule type" value="mRNA"/>
</dbReference>
<dbReference type="Gene3D" id="2.30.130.100">
    <property type="match status" value="1"/>
</dbReference>
<evidence type="ECO:0000256" key="5">
    <source>
        <dbReference type="ARBA" id="ARBA00023180"/>
    </source>
</evidence>
<organism evidence="9">
    <name type="scientific">Ixodes ricinus</name>
    <name type="common">Common tick</name>
    <name type="synonym">Acarus ricinus</name>
    <dbReference type="NCBI Taxonomy" id="34613"/>
    <lineage>
        <taxon>Eukaryota</taxon>
        <taxon>Metazoa</taxon>
        <taxon>Ecdysozoa</taxon>
        <taxon>Arthropoda</taxon>
        <taxon>Chelicerata</taxon>
        <taxon>Arachnida</taxon>
        <taxon>Acari</taxon>
        <taxon>Parasitiformes</taxon>
        <taxon>Ixodida</taxon>
        <taxon>Ixodoidea</taxon>
        <taxon>Ixodidae</taxon>
        <taxon>Ixodinae</taxon>
        <taxon>Ixodes</taxon>
    </lineage>
</organism>
<proteinExistence type="evidence at transcript level"/>
<dbReference type="Pfam" id="PF19429">
    <property type="entry name" value="EVA_Class_A"/>
    <property type="match status" value="1"/>
</dbReference>
<protein>
    <recommendedName>
        <fullName evidence="6">Evasin</fullName>
    </recommendedName>
</protein>
<sequence length="163" mass="17277">MLLLKLTLVVLISEIGERALCAASGPAPSANEDKDAPVTLPPESLLDGDTSGGCGYKVLPYFDGEEETGFTGGGFLALNCTKSCRDERVETVTDGNECIANVDSVSKEEATVTVGTCMKGSCKPGSSPQQRIVTLIQGEEEEEEGVVELQGGEEKKEEEEEEE</sequence>
<feature type="chain" id="PRO_5005516719" description="Evasin" evidence="8">
    <location>
        <begin position="22"/>
        <end position="163"/>
    </location>
</feature>